<dbReference type="Proteomes" id="UP001218218">
    <property type="component" value="Unassembled WGS sequence"/>
</dbReference>
<evidence type="ECO:0000313" key="2">
    <source>
        <dbReference type="EMBL" id="KAJ7318766.1"/>
    </source>
</evidence>
<keyword evidence="1" id="KW-0812">Transmembrane</keyword>
<organism evidence="2 3">
    <name type="scientific">Mycena albidolilacea</name>
    <dbReference type="NCBI Taxonomy" id="1033008"/>
    <lineage>
        <taxon>Eukaryota</taxon>
        <taxon>Fungi</taxon>
        <taxon>Dikarya</taxon>
        <taxon>Basidiomycota</taxon>
        <taxon>Agaricomycotina</taxon>
        <taxon>Agaricomycetes</taxon>
        <taxon>Agaricomycetidae</taxon>
        <taxon>Agaricales</taxon>
        <taxon>Marasmiineae</taxon>
        <taxon>Mycenaceae</taxon>
        <taxon>Mycena</taxon>
    </lineage>
</organism>
<comment type="caution">
    <text evidence="2">The sequence shown here is derived from an EMBL/GenBank/DDBJ whole genome shotgun (WGS) entry which is preliminary data.</text>
</comment>
<keyword evidence="1" id="KW-0472">Membrane</keyword>
<protein>
    <submittedName>
        <fullName evidence="2">Uncharacterized protein</fullName>
    </submittedName>
</protein>
<accession>A0AAD7EFD0</accession>
<evidence type="ECO:0000313" key="3">
    <source>
        <dbReference type="Proteomes" id="UP001218218"/>
    </source>
</evidence>
<evidence type="ECO:0000256" key="1">
    <source>
        <dbReference type="SAM" id="Phobius"/>
    </source>
</evidence>
<gene>
    <name evidence="2" type="ORF">DFH08DRAFT_1086491</name>
</gene>
<proteinExistence type="predicted"/>
<dbReference type="AlphaFoldDB" id="A0AAD7EFD0"/>
<sequence length="115" mass="12182">MSIGTFLLAFLTGAIVLPIALLLSPQLPDIQTVTAYLPAVSVAGVIVFGYKLVKRLIAGGGGPDISARSSTIYYCEVDDTATTQIWANTTFFALRTPHSSGAIEGKSSRSRLVTY</sequence>
<dbReference type="EMBL" id="JARIHO010000056">
    <property type="protein sequence ID" value="KAJ7318766.1"/>
    <property type="molecule type" value="Genomic_DNA"/>
</dbReference>
<name>A0AAD7EFD0_9AGAR</name>
<feature type="transmembrane region" description="Helical" evidence="1">
    <location>
        <begin position="32"/>
        <end position="53"/>
    </location>
</feature>
<keyword evidence="1" id="KW-1133">Transmembrane helix</keyword>
<keyword evidence="3" id="KW-1185">Reference proteome</keyword>
<reference evidence="2" key="1">
    <citation type="submission" date="2023-03" db="EMBL/GenBank/DDBJ databases">
        <title>Massive genome expansion in bonnet fungi (Mycena s.s.) driven by repeated elements and novel gene families across ecological guilds.</title>
        <authorList>
            <consortium name="Lawrence Berkeley National Laboratory"/>
            <person name="Harder C.B."/>
            <person name="Miyauchi S."/>
            <person name="Viragh M."/>
            <person name="Kuo A."/>
            <person name="Thoen E."/>
            <person name="Andreopoulos B."/>
            <person name="Lu D."/>
            <person name="Skrede I."/>
            <person name="Drula E."/>
            <person name="Henrissat B."/>
            <person name="Morin E."/>
            <person name="Kohler A."/>
            <person name="Barry K."/>
            <person name="LaButti K."/>
            <person name="Morin E."/>
            <person name="Salamov A."/>
            <person name="Lipzen A."/>
            <person name="Mereny Z."/>
            <person name="Hegedus B."/>
            <person name="Baldrian P."/>
            <person name="Stursova M."/>
            <person name="Weitz H."/>
            <person name="Taylor A."/>
            <person name="Grigoriev I.V."/>
            <person name="Nagy L.G."/>
            <person name="Martin F."/>
            <person name="Kauserud H."/>
        </authorList>
    </citation>
    <scope>NUCLEOTIDE SEQUENCE</scope>
    <source>
        <strain evidence="2">CBHHK002</strain>
    </source>
</reference>